<comment type="caution">
    <text evidence="2">The sequence shown here is derived from an EMBL/GenBank/DDBJ whole genome shotgun (WGS) entry which is preliminary data.</text>
</comment>
<proteinExistence type="predicted"/>
<organism evidence="2">
    <name type="scientific">marine sediment metagenome</name>
    <dbReference type="NCBI Taxonomy" id="412755"/>
    <lineage>
        <taxon>unclassified sequences</taxon>
        <taxon>metagenomes</taxon>
        <taxon>ecological metagenomes</taxon>
    </lineage>
</organism>
<evidence type="ECO:0000256" key="1">
    <source>
        <dbReference type="SAM" id="Coils"/>
    </source>
</evidence>
<dbReference type="EMBL" id="BARS01031567">
    <property type="protein sequence ID" value="GAG19619.1"/>
    <property type="molecule type" value="Genomic_DNA"/>
</dbReference>
<name>X0VMM2_9ZZZZ</name>
<gene>
    <name evidence="2" type="ORF">S01H1_49111</name>
</gene>
<reference evidence="2" key="1">
    <citation type="journal article" date="2014" name="Front. Microbiol.">
        <title>High frequency of phylogenetically diverse reductive dehalogenase-homologous genes in deep subseafloor sedimentary metagenomes.</title>
        <authorList>
            <person name="Kawai M."/>
            <person name="Futagami T."/>
            <person name="Toyoda A."/>
            <person name="Takaki Y."/>
            <person name="Nishi S."/>
            <person name="Hori S."/>
            <person name="Arai W."/>
            <person name="Tsubouchi T."/>
            <person name="Morono Y."/>
            <person name="Uchiyama I."/>
            <person name="Ito T."/>
            <person name="Fujiyama A."/>
            <person name="Inagaki F."/>
            <person name="Takami H."/>
        </authorList>
    </citation>
    <scope>NUCLEOTIDE SEQUENCE</scope>
    <source>
        <strain evidence="2">Expedition CK06-06</strain>
    </source>
</reference>
<sequence length="201" mass="22320">MTKKTKKLVATFVERDHVAGFLSNLEKLRADGSVSEGHYASIRREYEQRVEAASSEIERLKRELKRLLEIARRDIQVYEWELGKVEARYRAGELTLEKYQNSERKLRRAREKLEQQCEEFARLIAASSSADCGAAAVEAASVAGVSARLSKISASLREISLPRVKLPRAKRPELPSLSGMAVASGGVLKPRSRLVALIAGA</sequence>
<evidence type="ECO:0000313" key="2">
    <source>
        <dbReference type="EMBL" id="GAG19619.1"/>
    </source>
</evidence>
<feature type="coiled-coil region" evidence="1">
    <location>
        <begin position="43"/>
        <end position="126"/>
    </location>
</feature>
<keyword evidence="1" id="KW-0175">Coiled coil</keyword>
<feature type="non-terminal residue" evidence="2">
    <location>
        <position position="201"/>
    </location>
</feature>
<protein>
    <submittedName>
        <fullName evidence="2">Uncharacterized protein</fullName>
    </submittedName>
</protein>
<accession>X0VMM2</accession>
<dbReference type="AlphaFoldDB" id="X0VMM2"/>